<keyword evidence="1" id="KW-0732">Signal</keyword>
<dbReference type="OrthoDB" id="733404at2"/>
<dbReference type="Gene3D" id="3.40.390.10">
    <property type="entry name" value="Collagenase (Catalytic Domain)"/>
    <property type="match status" value="1"/>
</dbReference>
<name>A0A5R9IF84_9GAMM</name>
<gene>
    <name evidence="3" type="ORF">FE810_15440</name>
</gene>
<dbReference type="RefSeq" id="WP_138321286.1">
    <property type="nucleotide sequence ID" value="NZ_VCBC01000018.1"/>
</dbReference>
<proteinExistence type="predicted"/>
<dbReference type="InterPro" id="IPR024079">
    <property type="entry name" value="MetalloPept_cat_dom_sf"/>
</dbReference>
<dbReference type="Pfam" id="PF07589">
    <property type="entry name" value="PEP-CTERM"/>
    <property type="match status" value="1"/>
</dbReference>
<reference evidence="3 4" key="1">
    <citation type="submission" date="2019-05" db="EMBL/GenBank/DDBJ databases">
        <title>Genome sequences of Thalassotalea litorea 1K03283.</title>
        <authorList>
            <person name="Zhang D."/>
        </authorList>
    </citation>
    <scope>NUCLEOTIDE SEQUENCE [LARGE SCALE GENOMIC DNA]</scope>
    <source>
        <strain evidence="3 4">MCCC 1K03283</strain>
    </source>
</reference>
<dbReference type="InterPro" id="IPR013424">
    <property type="entry name" value="Ice-binding_C"/>
</dbReference>
<evidence type="ECO:0000313" key="3">
    <source>
        <dbReference type="EMBL" id="TLU61214.1"/>
    </source>
</evidence>
<keyword evidence="4" id="KW-1185">Reference proteome</keyword>
<dbReference type="EMBL" id="VCBC01000018">
    <property type="protein sequence ID" value="TLU61214.1"/>
    <property type="molecule type" value="Genomic_DNA"/>
</dbReference>
<dbReference type="NCBIfam" id="TIGR02595">
    <property type="entry name" value="PEP_CTERM"/>
    <property type="match status" value="1"/>
</dbReference>
<feature type="domain" description="Ice-binding protein C-terminal" evidence="2">
    <location>
        <begin position="304"/>
        <end position="320"/>
    </location>
</feature>
<dbReference type="Proteomes" id="UP000307790">
    <property type="component" value="Unassembled WGS sequence"/>
</dbReference>
<organism evidence="3 4">
    <name type="scientific">Thalassotalea litorea</name>
    <dbReference type="NCBI Taxonomy" id="2020715"/>
    <lineage>
        <taxon>Bacteria</taxon>
        <taxon>Pseudomonadati</taxon>
        <taxon>Pseudomonadota</taxon>
        <taxon>Gammaproteobacteria</taxon>
        <taxon>Alteromonadales</taxon>
        <taxon>Colwelliaceae</taxon>
        <taxon>Thalassotalea</taxon>
    </lineage>
</organism>
<dbReference type="AlphaFoldDB" id="A0A5R9IF84"/>
<feature type="signal peptide" evidence="1">
    <location>
        <begin position="1"/>
        <end position="23"/>
    </location>
</feature>
<evidence type="ECO:0000313" key="4">
    <source>
        <dbReference type="Proteomes" id="UP000307790"/>
    </source>
</evidence>
<dbReference type="SUPFAM" id="SSF55486">
    <property type="entry name" value="Metalloproteases ('zincins'), catalytic domain"/>
    <property type="match status" value="1"/>
</dbReference>
<accession>A0A5R9IF84</accession>
<comment type="caution">
    <text evidence="3">The sequence shown here is derived from an EMBL/GenBank/DDBJ whole genome shotgun (WGS) entry which is preliminary data.</text>
</comment>
<sequence length="328" mass="36651">MNRPKLICVIVIFVLSMFNRVHAGAIFGSGTDLQGGFRWNAEYYGTEGGERSLVGGLRYSVQGGSLQAYRDLFNWSITPTLEEFELAIEQAFAAWTVKDPISGLGTTIYFVDDTANTDVSWDLSPLGAEIDLKATNPDYTGGFSWANLWASNDEVTLTSGTQHYPGTRSIIGADIRMNRNISSLAWFRRVLTHEIGHALGLADVERSPFYGFIDDNFDPNDPLNTLNNSWALLVDPFDPAASSGLHKYFTVERHHLQVQGVDLLMESFGVGVGVSNPVWNLTPLTNDEYGMRQFLYPAFIQRTPVPEPSTYLMFSLGLLWLFQRRTIK</sequence>
<protein>
    <submittedName>
        <fullName evidence="3">PEP-CTERM sorting domain-containing protein</fullName>
    </submittedName>
</protein>
<feature type="chain" id="PRO_5024305131" evidence="1">
    <location>
        <begin position="24"/>
        <end position="328"/>
    </location>
</feature>
<evidence type="ECO:0000259" key="2">
    <source>
        <dbReference type="Pfam" id="PF07589"/>
    </source>
</evidence>
<dbReference type="GO" id="GO:0008237">
    <property type="term" value="F:metallopeptidase activity"/>
    <property type="evidence" value="ECO:0007669"/>
    <property type="project" value="InterPro"/>
</dbReference>
<evidence type="ECO:0000256" key="1">
    <source>
        <dbReference type="SAM" id="SignalP"/>
    </source>
</evidence>